<dbReference type="Proteomes" id="UP001216907">
    <property type="component" value="Unassembled WGS sequence"/>
</dbReference>
<protein>
    <submittedName>
        <fullName evidence="8">ATP-binding cassette domain-containing protein</fullName>
    </submittedName>
</protein>
<feature type="domain" description="ABC transporter" evidence="7">
    <location>
        <begin position="2"/>
        <end position="237"/>
    </location>
</feature>
<dbReference type="PROSITE" id="PS50893">
    <property type="entry name" value="ABC_TRANSPORTER_2"/>
    <property type="match status" value="1"/>
</dbReference>
<proteinExistence type="inferred from homology"/>
<dbReference type="CDD" id="cd03266">
    <property type="entry name" value="ABC_NatA_sodium_exporter"/>
    <property type="match status" value="1"/>
</dbReference>
<reference evidence="8 9" key="1">
    <citation type="submission" date="2023-03" db="EMBL/GenBank/DDBJ databases">
        <title>Paludisphaera mucosa sp. nov. a novel planctomycete from northern fen.</title>
        <authorList>
            <person name="Ivanova A."/>
        </authorList>
    </citation>
    <scope>NUCLEOTIDE SEQUENCE [LARGE SCALE GENOMIC DNA]</scope>
    <source>
        <strain evidence="8 9">Pla2</strain>
    </source>
</reference>
<dbReference type="Gene3D" id="3.40.50.300">
    <property type="entry name" value="P-loop containing nucleotide triphosphate hydrolases"/>
    <property type="match status" value="1"/>
</dbReference>
<dbReference type="InterPro" id="IPR027417">
    <property type="entry name" value="P-loop_NTPase"/>
</dbReference>
<evidence type="ECO:0000259" key="7">
    <source>
        <dbReference type="PROSITE" id="PS50893"/>
    </source>
</evidence>
<keyword evidence="4" id="KW-0547">Nucleotide-binding</keyword>
<dbReference type="InterPro" id="IPR050763">
    <property type="entry name" value="ABC_transporter_ATP-binding"/>
</dbReference>
<keyword evidence="3" id="KW-0536">Nodulation</keyword>
<feature type="region of interest" description="Disordered" evidence="6">
    <location>
        <begin position="249"/>
        <end position="268"/>
    </location>
</feature>
<dbReference type="PANTHER" id="PTHR42711">
    <property type="entry name" value="ABC TRANSPORTER ATP-BINDING PROTEIN"/>
    <property type="match status" value="1"/>
</dbReference>
<evidence type="ECO:0000256" key="5">
    <source>
        <dbReference type="ARBA" id="ARBA00022840"/>
    </source>
</evidence>
<accession>A0ABT6F4Y8</accession>
<dbReference type="RefSeq" id="WP_277859016.1">
    <property type="nucleotide sequence ID" value="NZ_JARRAG010000001.1"/>
</dbReference>
<dbReference type="SMART" id="SM00382">
    <property type="entry name" value="AAA"/>
    <property type="match status" value="1"/>
</dbReference>
<dbReference type="Pfam" id="PF00005">
    <property type="entry name" value="ABC_tran"/>
    <property type="match status" value="1"/>
</dbReference>
<dbReference type="InterPro" id="IPR003439">
    <property type="entry name" value="ABC_transporter-like_ATP-bd"/>
</dbReference>
<keyword evidence="9" id="KW-1185">Reference proteome</keyword>
<dbReference type="GO" id="GO:0005524">
    <property type="term" value="F:ATP binding"/>
    <property type="evidence" value="ECO:0007669"/>
    <property type="project" value="UniProtKB-KW"/>
</dbReference>
<comment type="similarity">
    <text evidence="1">Belongs to the ABC transporter superfamily.</text>
</comment>
<dbReference type="PANTHER" id="PTHR42711:SF5">
    <property type="entry name" value="ABC TRANSPORTER ATP-BINDING PROTEIN NATA"/>
    <property type="match status" value="1"/>
</dbReference>
<name>A0ABT6F4Y8_9BACT</name>
<sequence length="268" mass="30092">MIHVEHLGKSFHDYQRGWVEAVRDVSFDCRPGEIFGLLGPNGAGKTTTLRILSTVLKPTTGKAVVAGYDVVDDPMEVRRRIGFMSAGTGIYDRMTAWELVAYFGRLYGLPKDRLRERMETVFGWLRMDDFRDVLGSKMSTGMKQKVSIARTIIHDPPVLIFDEPTSGLDILVQRIVLDKILELRDLGKTIVFSTHSMSEVERLCSRVAIIYRGELQAQGPIDELVARHGQPDVEELFFALVEQADARHAETAREALETTSNRGTGRTP</sequence>
<keyword evidence="5 8" id="KW-0067">ATP-binding</keyword>
<evidence type="ECO:0000256" key="4">
    <source>
        <dbReference type="ARBA" id="ARBA00022741"/>
    </source>
</evidence>
<evidence type="ECO:0000256" key="1">
    <source>
        <dbReference type="ARBA" id="ARBA00005417"/>
    </source>
</evidence>
<dbReference type="InterPro" id="IPR003593">
    <property type="entry name" value="AAA+_ATPase"/>
</dbReference>
<dbReference type="EMBL" id="JARRAG010000001">
    <property type="protein sequence ID" value="MDG3002652.1"/>
    <property type="molecule type" value="Genomic_DNA"/>
</dbReference>
<evidence type="ECO:0000256" key="2">
    <source>
        <dbReference type="ARBA" id="ARBA00022448"/>
    </source>
</evidence>
<feature type="compositionally biased region" description="Polar residues" evidence="6">
    <location>
        <begin position="257"/>
        <end position="268"/>
    </location>
</feature>
<comment type="caution">
    <text evidence="8">The sequence shown here is derived from an EMBL/GenBank/DDBJ whole genome shotgun (WGS) entry which is preliminary data.</text>
</comment>
<keyword evidence="2" id="KW-0813">Transport</keyword>
<dbReference type="SUPFAM" id="SSF52540">
    <property type="entry name" value="P-loop containing nucleoside triphosphate hydrolases"/>
    <property type="match status" value="1"/>
</dbReference>
<evidence type="ECO:0000256" key="3">
    <source>
        <dbReference type="ARBA" id="ARBA00022458"/>
    </source>
</evidence>
<evidence type="ECO:0000313" key="9">
    <source>
        <dbReference type="Proteomes" id="UP001216907"/>
    </source>
</evidence>
<evidence type="ECO:0000313" key="8">
    <source>
        <dbReference type="EMBL" id="MDG3002652.1"/>
    </source>
</evidence>
<evidence type="ECO:0000256" key="6">
    <source>
        <dbReference type="SAM" id="MobiDB-lite"/>
    </source>
</evidence>
<organism evidence="8 9">
    <name type="scientific">Paludisphaera mucosa</name>
    <dbReference type="NCBI Taxonomy" id="3030827"/>
    <lineage>
        <taxon>Bacteria</taxon>
        <taxon>Pseudomonadati</taxon>
        <taxon>Planctomycetota</taxon>
        <taxon>Planctomycetia</taxon>
        <taxon>Isosphaerales</taxon>
        <taxon>Isosphaeraceae</taxon>
        <taxon>Paludisphaera</taxon>
    </lineage>
</organism>
<gene>
    <name evidence="8" type="ORF">PZE19_02535</name>
</gene>